<proteinExistence type="predicted"/>
<keyword evidence="2" id="KW-1185">Reference proteome</keyword>
<accession>A0AA96V9S0</accession>
<dbReference type="GeneID" id="85197471"/>
<dbReference type="KEGG" id="mees:MmiEs2_10060"/>
<sequence>MIPIDDIPSENQERILNLIKDLEMIVAERKDLENAEYELREQLFFEMGENQVDYAETEFSKIQYVPPKTTPKFDSKKLKQDHPEIYKQYSYDSEKKGFIKITIKKL</sequence>
<evidence type="ECO:0000313" key="1">
    <source>
        <dbReference type="EMBL" id="WNY28798.1"/>
    </source>
</evidence>
<dbReference type="Proteomes" id="UP001302662">
    <property type="component" value="Chromosome"/>
</dbReference>
<dbReference type="EMBL" id="CP131062">
    <property type="protein sequence ID" value="WNY28798.1"/>
    <property type="molecule type" value="Genomic_DNA"/>
</dbReference>
<reference evidence="1 2" key="1">
    <citation type="submission" date="2023-07" db="EMBL/GenBank/DDBJ databases">
        <title>Closed genome sequence of Methanimicrococcus sp. Es2.</title>
        <authorList>
            <person name="Protasov E."/>
            <person name="Platt K."/>
            <person name="Reeh H."/>
            <person name="Poehlein A."/>
            <person name="Daniel R."/>
            <person name="Brune A."/>
        </authorList>
    </citation>
    <scope>NUCLEOTIDE SEQUENCE [LARGE SCALE GENOMIC DNA]</scope>
    <source>
        <strain evidence="1 2">Es2</strain>
    </source>
</reference>
<dbReference type="AlphaFoldDB" id="A0AA96V9S0"/>
<organism evidence="1 2">
    <name type="scientific">Methanimicrococcus stummii</name>
    <dbReference type="NCBI Taxonomy" id="3028294"/>
    <lineage>
        <taxon>Archaea</taxon>
        <taxon>Methanobacteriati</taxon>
        <taxon>Methanobacteriota</taxon>
        <taxon>Stenosarchaea group</taxon>
        <taxon>Methanomicrobia</taxon>
        <taxon>Methanosarcinales</taxon>
        <taxon>Methanosarcinaceae</taxon>
        <taxon>Methanimicrococcus</taxon>
    </lineage>
</organism>
<gene>
    <name evidence="1" type="ORF">MmiEs2_10060</name>
</gene>
<evidence type="ECO:0000313" key="2">
    <source>
        <dbReference type="Proteomes" id="UP001302662"/>
    </source>
</evidence>
<protein>
    <submittedName>
        <fullName evidence="1">Uncharacterized protein</fullName>
    </submittedName>
</protein>
<dbReference type="RefSeq" id="WP_316558801.1">
    <property type="nucleotide sequence ID" value="NZ_CP131062.1"/>
</dbReference>
<name>A0AA96V9S0_9EURY</name>